<dbReference type="AlphaFoldDB" id="A0A931DAU8"/>
<dbReference type="InterPro" id="IPR019533">
    <property type="entry name" value="Peptidase_S26"/>
</dbReference>
<dbReference type="PROSITE" id="PS00501">
    <property type="entry name" value="SPASE_I_1"/>
    <property type="match status" value="1"/>
</dbReference>
<evidence type="ECO:0000256" key="6">
    <source>
        <dbReference type="RuleBase" id="RU362042"/>
    </source>
</evidence>
<evidence type="ECO:0000313" key="9">
    <source>
        <dbReference type="Proteomes" id="UP000625033"/>
    </source>
</evidence>
<comment type="caution">
    <text evidence="8">The sequence shown here is derived from an EMBL/GenBank/DDBJ whole genome shotgun (WGS) entry which is preliminary data.</text>
</comment>
<feature type="active site" evidence="5">
    <location>
        <position position="55"/>
    </location>
</feature>
<name>A0A931DAU8_9MICC</name>
<comment type="similarity">
    <text evidence="2 6">Belongs to the peptidase S26 family.</text>
</comment>
<evidence type="ECO:0000256" key="2">
    <source>
        <dbReference type="ARBA" id="ARBA00009370"/>
    </source>
</evidence>
<dbReference type="PANTHER" id="PTHR43390:SF1">
    <property type="entry name" value="CHLOROPLAST PROCESSING PEPTIDASE"/>
    <property type="match status" value="1"/>
</dbReference>
<proteinExistence type="inferred from homology"/>
<organism evidence="8 9">
    <name type="scientific">Zhihengliuella flava</name>
    <dbReference type="NCBI Taxonomy" id="1285193"/>
    <lineage>
        <taxon>Bacteria</taxon>
        <taxon>Bacillati</taxon>
        <taxon>Actinomycetota</taxon>
        <taxon>Actinomycetes</taxon>
        <taxon>Micrococcales</taxon>
        <taxon>Micrococcaceae</taxon>
        <taxon>Zhihengliuella</taxon>
    </lineage>
</organism>
<evidence type="ECO:0000256" key="3">
    <source>
        <dbReference type="ARBA" id="ARBA00022670"/>
    </source>
</evidence>
<dbReference type="SUPFAM" id="SSF51306">
    <property type="entry name" value="LexA/Signal peptidase"/>
    <property type="match status" value="1"/>
</dbReference>
<evidence type="ECO:0000256" key="5">
    <source>
        <dbReference type="PIRSR" id="PIRSR600223-1"/>
    </source>
</evidence>
<dbReference type="Pfam" id="PF10502">
    <property type="entry name" value="Peptidase_S26"/>
    <property type="match status" value="1"/>
</dbReference>
<sequence length="225" mass="24417">MTRESSVPGPGREQTKRRSRSRGWRFVVPALAIGAVLAVLFRATLFDVFSIGSGSMEPTLTAGDRILVNRLAADEIQHSDVVVFDGTGTLAPYRSPDPVRDLLKALRLTGHDEYFVKRVIGLPGDTISCCTADGELTRNGRILEEEYVAADGPASDLEFEVTVPSDRLWLLGDHRSASADSRALLGAPGGGMIPLDRVVGRVDKIVWPLDRAGDIDENTSPHVRQ</sequence>
<reference evidence="8" key="1">
    <citation type="submission" date="2020-11" db="EMBL/GenBank/DDBJ databases">
        <title>Sequencing the genomes of 1000 actinobacteria strains.</title>
        <authorList>
            <person name="Klenk H.-P."/>
        </authorList>
    </citation>
    <scope>NUCLEOTIDE SEQUENCE</scope>
    <source>
        <strain evidence="8">DSM 26152</strain>
    </source>
</reference>
<keyword evidence="6" id="KW-0812">Transmembrane</keyword>
<dbReference type="GO" id="GO:0004252">
    <property type="term" value="F:serine-type endopeptidase activity"/>
    <property type="evidence" value="ECO:0007669"/>
    <property type="project" value="InterPro"/>
</dbReference>
<evidence type="ECO:0000256" key="4">
    <source>
        <dbReference type="ARBA" id="ARBA00022801"/>
    </source>
</evidence>
<dbReference type="InterPro" id="IPR000223">
    <property type="entry name" value="Pept_S26A_signal_pept_1"/>
</dbReference>
<keyword evidence="6" id="KW-0472">Membrane</keyword>
<keyword evidence="6" id="KW-1133">Transmembrane helix</keyword>
<feature type="active site" evidence="5">
    <location>
        <position position="117"/>
    </location>
</feature>
<protein>
    <recommendedName>
        <fullName evidence="6">Signal peptidase I</fullName>
        <ecNumber evidence="6">3.4.21.89</ecNumber>
    </recommendedName>
</protein>
<keyword evidence="4 6" id="KW-0378">Hydrolase</keyword>
<gene>
    <name evidence="8" type="ORF">IW252_000265</name>
</gene>
<evidence type="ECO:0000259" key="7">
    <source>
        <dbReference type="Pfam" id="PF10502"/>
    </source>
</evidence>
<dbReference type="NCBIfam" id="TIGR02227">
    <property type="entry name" value="sigpep_I_bact"/>
    <property type="match status" value="1"/>
</dbReference>
<keyword evidence="3 6" id="KW-0645">Protease</keyword>
<dbReference type="PRINTS" id="PR00727">
    <property type="entry name" value="LEADERPTASE"/>
</dbReference>
<dbReference type="CDD" id="cd06530">
    <property type="entry name" value="S26_SPase_I"/>
    <property type="match status" value="1"/>
</dbReference>
<dbReference type="Proteomes" id="UP000625033">
    <property type="component" value="Unassembled WGS sequence"/>
</dbReference>
<dbReference type="InterPro" id="IPR036286">
    <property type="entry name" value="LexA/Signal_pep-like_sf"/>
</dbReference>
<comment type="catalytic activity">
    <reaction evidence="6">
        <text>Cleavage of hydrophobic, N-terminal signal or leader sequences from secreted and periplasmic proteins.</text>
        <dbReference type="EC" id="3.4.21.89"/>
    </reaction>
</comment>
<feature type="domain" description="Peptidase S26" evidence="7">
    <location>
        <begin position="28"/>
        <end position="207"/>
    </location>
</feature>
<comment type="subcellular location">
    <subcellularLocation>
        <location evidence="1">Cell membrane</location>
        <topology evidence="1">Single-pass type II membrane protein</topology>
    </subcellularLocation>
    <subcellularLocation>
        <location evidence="6">Membrane</location>
        <topology evidence="6">Single-pass type II membrane protein</topology>
    </subcellularLocation>
</comment>
<evidence type="ECO:0000313" key="8">
    <source>
        <dbReference type="EMBL" id="MBG6083498.1"/>
    </source>
</evidence>
<keyword evidence="9" id="KW-1185">Reference proteome</keyword>
<feature type="transmembrane region" description="Helical" evidence="6">
    <location>
        <begin position="26"/>
        <end position="46"/>
    </location>
</feature>
<evidence type="ECO:0000256" key="1">
    <source>
        <dbReference type="ARBA" id="ARBA00004401"/>
    </source>
</evidence>
<accession>A0A931DAU8</accession>
<dbReference type="GO" id="GO:0005886">
    <property type="term" value="C:plasma membrane"/>
    <property type="evidence" value="ECO:0007669"/>
    <property type="project" value="UniProtKB-SubCell"/>
</dbReference>
<dbReference type="EC" id="3.4.21.89" evidence="6"/>
<dbReference type="GO" id="GO:0009003">
    <property type="term" value="F:signal peptidase activity"/>
    <property type="evidence" value="ECO:0007669"/>
    <property type="project" value="UniProtKB-EC"/>
</dbReference>
<dbReference type="InterPro" id="IPR019756">
    <property type="entry name" value="Pept_S26A_signal_pept_1_Ser-AS"/>
</dbReference>
<dbReference type="GO" id="GO:0006465">
    <property type="term" value="P:signal peptide processing"/>
    <property type="evidence" value="ECO:0007669"/>
    <property type="project" value="InterPro"/>
</dbReference>
<dbReference type="RefSeq" id="WP_196834930.1">
    <property type="nucleotide sequence ID" value="NZ_JADOTZ010000001.1"/>
</dbReference>
<dbReference type="PANTHER" id="PTHR43390">
    <property type="entry name" value="SIGNAL PEPTIDASE I"/>
    <property type="match status" value="1"/>
</dbReference>
<dbReference type="Gene3D" id="2.10.109.10">
    <property type="entry name" value="Umud Fragment, subunit A"/>
    <property type="match status" value="1"/>
</dbReference>
<dbReference type="EMBL" id="JADOTZ010000001">
    <property type="protein sequence ID" value="MBG6083498.1"/>
    <property type="molecule type" value="Genomic_DNA"/>
</dbReference>